<dbReference type="KEGG" id="stab:STABA_v1c08160"/>
<dbReference type="RefSeq" id="WP_156006860.1">
    <property type="nucleotide sequence ID" value="NZ_CP046276.1"/>
</dbReference>
<dbReference type="AlphaFoldDB" id="A0A6I6CDH4"/>
<accession>A0A6I6CDH4</accession>
<feature type="region of interest" description="Disordered" evidence="1">
    <location>
        <begin position="92"/>
        <end position="120"/>
    </location>
</feature>
<feature type="compositionally biased region" description="Basic and acidic residues" evidence="1">
    <location>
        <begin position="1"/>
        <end position="22"/>
    </location>
</feature>
<evidence type="ECO:0000313" key="3">
    <source>
        <dbReference type="Proteomes" id="UP000424468"/>
    </source>
</evidence>
<evidence type="ECO:0000256" key="1">
    <source>
        <dbReference type="SAM" id="MobiDB-lite"/>
    </source>
</evidence>
<reference evidence="2 3" key="1">
    <citation type="submission" date="2019-11" db="EMBL/GenBank/DDBJ databases">
        <title>Complete genome sequence of Spiroplasma tabanidicola TAUS-1 (DSM 22603).</title>
        <authorList>
            <person name="Huang C.-T."/>
            <person name="Lin Y.-C."/>
            <person name="Kuo C.-H."/>
        </authorList>
    </citation>
    <scope>NUCLEOTIDE SEQUENCE [LARGE SCALE GENOMIC DNA]</scope>
    <source>
        <strain evidence="2 3">TAUS-1</strain>
    </source>
</reference>
<dbReference type="EMBL" id="CP046276">
    <property type="protein sequence ID" value="QGS52172.1"/>
    <property type="molecule type" value="Genomic_DNA"/>
</dbReference>
<evidence type="ECO:0000313" key="2">
    <source>
        <dbReference type="EMBL" id="QGS52172.1"/>
    </source>
</evidence>
<proteinExistence type="predicted"/>
<sequence length="371" mass="44067">MDDKKNKKVADFKPSQEFDPKRPTLTLDESIDLDEDKTNYTKTYDRFDLNNDTETNNSPIKTNEEDQTQNQNLENNKNDAKSIIARLKRQLEEKEQRDEQLEKGGKVVMPDPNSENRLYGRPKANFEDYTKVFKDPKTKLRDASRHARDNFTQEEIDKIVETFTYKVVKVTKKEVVLKYSKYGFEFFKNNSDGRYWVSTLIFEEVWNPRKYSYITYWNGNTFIGYGNKTLDECIQKAKDLTVSTRTGDVVWKDFVIDWNQKNNRFIVGDTPKKFTWDEYRKIVKWWDENKIWILVKQEKVRDIEDLMNETREKKAKGERVSPLASIQAKLLDPPRRAQGVHGYPVQDPKYKGKDYIKPENKLYEIGFTYVE</sequence>
<dbReference type="Proteomes" id="UP000424468">
    <property type="component" value="Chromosome"/>
</dbReference>
<feature type="region of interest" description="Disordered" evidence="1">
    <location>
        <begin position="1"/>
        <end position="80"/>
    </location>
</feature>
<dbReference type="OrthoDB" id="389900at2"/>
<feature type="compositionally biased region" description="Basic and acidic residues" evidence="1">
    <location>
        <begin position="36"/>
        <end position="49"/>
    </location>
</feature>
<name>A0A6I6CDH4_9MOLU</name>
<organism evidence="2 3">
    <name type="scientific">Spiroplasma tabanidicola</name>
    <dbReference type="NCBI Taxonomy" id="324079"/>
    <lineage>
        <taxon>Bacteria</taxon>
        <taxon>Bacillati</taxon>
        <taxon>Mycoplasmatota</taxon>
        <taxon>Mollicutes</taxon>
        <taxon>Entomoplasmatales</taxon>
        <taxon>Spiroplasmataceae</taxon>
        <taxon>Spiroplasma</taxon>
    </lineage>
</organism>
<feature type="compositionally biased region" description="Polar residues" evidence="1">
    <location>
        <begin position="50"/>
        <end position="61"/>
    </location>
</feature>
<feature type="compositionally biased region" description="Basic and acidic residues" evidence="1">
    <location>
        <begin position="92"/>
        <end position="105"/>
    </location>
</feature>
<protein>
    <submittedName>
        <fullName evidence="2">Uncharacterized protein</fullName>
    </submittedName>
</protein>
<gene>
    <name evidence="2" type="ORF">STABA_v1c08160</name>
</gene>
<keyword evidence="3" id="KW-1185">Reference proteome</keyword>